<accession>A0ABP0G2L3</accession>
<evidence type="ECO:0000313" key="1">
    <source>
        <dbReference type="EMBL" id="CAK8686090.1"/>
    </source>
</evidence>
<dbReference type="Proteomes" id="UP001642483">
    <property type="component" value="Unassembled WGS sequence"/>
</dbReference>
<organism evidence="1 2">
    <name type="scientific">Clavelina lepadiformis</name>
    <name type="common">Light-bulb sea squirt</name>
    <name type="synonym">Ascidia lepadiformis</name>
    <dbReference type="NCBI Taxonomy" id="159417"/>
    <lineage>
        <taxon>Eukaryota</taxon>
        <taxon>Metazoa</taxon>
        <taxon>Chordata</taxon>
        <taxon>Tunicata</taxon>
        <taxon>Ascidiacea</taxon>
        <taxon>Aplousobranchia</taxon>
        <taxon>Clavelinidae</taxon>
        <taxon>Clavelina</taxon>
    </lineage>
</organism>
<sequence length="56" mass="6445">MKDLVWLWLASQTFGRMSDFPPCLLGNFSFSATDKCANKCNARIYANRPTSYLYMV</sequence>
<protein>
    <submittedName>
        <fullName evidence="1">Uncharacterized protein</fullName>
    </submittedName>
</protein>
<proteinExistence type="predicted"/>
<reference evidence="1 2" key="1">
    <citation type="submission" date="2024-02" db="EMBL/GenBank/DDBJ databases">
        <authorList>
            <person name="Daric V."/>
            <person name="Darras S."/>
        </authorList>
    </citation>
    <scope>NUCLEOTIDE SEQUENCE [LARGE SCALE GENOMIC DNA]</scope>
</reference>
<name>A0ABP0G2L3_CLALP</name>
<gene>
    <name evidence="1" type="ORF">CVLEPA_LOCUS17999</name>
</gene>
<evidence type="ECO:0000313" key="2">
    <source>
        <dbReference type="Proteomes" id="UP001642483"/>
    </source>
</evidence>
<comment type="caution">
    <text evidence="1">The sequence shown here is derived from an EMBL/GenBank/DDBJ whole genome shotgun (WGS) entry which is preliminary data.</text>
</comment>
<dbReference type="EMBL" id="CAWYQH010000101">
    <property type="protein sequence ID" value="CAK8686090.1"/>
    <property type="molecule type" value="Genomic_DNA"/>
</dbReference>
<keyword evidence="2" id="KW-1185">Reference proteome</keyword>